<keyword evidence="4" id="KW-0004">4Fe-4S</keyword>
<evidence type="ECO:0000259" key="12">
    <source>
        <dbReference type="PROSITE" id="PS50926"/>
    </source>
</evidence>
<dbReference type="InterPro" id="IPR013848">
    <property type="entry name" value="Methylthiotransferase_N"/>
</dbReference>
<dbReference type="AlphaFoldDB" id="A0A0F9SPF3"/>
<evidence type="ECO:0000256" key="5">
    <source>
        <dbReference type="ARBA" id="ARBA00022679"/>
    </source>
</evidence>
<evidence type="ECO:0000256" key="1">
    <source>
        <dbReference type="ARBA" id="ARBA00001966"/>
    </source>
</evidence>
<dbReference type="InterPro" id="IPR005839">
    <property type="entry name" value="Methylthiotransferase"/>
</dbReference>
<evidence type="ECO:0000256" key="2">
    <source>
        <dbReference type="ARBA" id="ARBA00002399"/>
    </source>
</evidence>
<feature type="domain" description="TRAM" evidence="12">
    <location>
        <begin position="354"/>
        <end position="414"/>
    </location>
</feature>
<dbReference type="CDD" id="cd01335">
    <property type="entry name" value="Radical_SAM"/>
    <property type="match status" value="1"/>
</dbReference>
<gene>
    <name evidence="15" type="ORF">LCGC14_0447660</name>
</gene>
<dbReference type="SFLD" id="SFLDG01061">
    <property type="entry name" value="methylthiotransferase"/>
    <property type="match status" value="1"/>
</dbReference>
<organism evidence="15">
    <name type="scientific">marine sediment metagenome</name>
    <dbReference type="NCBI Taxonomy" id="412755"/>
    <lineage>
        <taxon>unclassified sequences</taxon>
        <taxon>metagenomes</taxon>
        <taxon>ecological metagenomes</taxon>
    </lineage>
</organism>
<comment type="caution">
    <text evidence="15">The sequence shown here is derived from an EMBL/GenBank/DDBJ whole genome shotgun (WGS) entry which is preliminary data.</text>
</comment>
<dbReference type="SMART" id="SM00729">
    <property type="entry name" value="Elp3"/>
    <property type="match status" value="1"/>
</dbReference>
<dbReference type="PANTHER" id="PTHR11918:SF45">
    <property type="entry name" value="THREONYLCARBAMOYLADENOSINE TRNA METHYLTHIOTRANSFERASE"/>
    <property type="match status" value="1"/>
</dbReference>
<reference evidence="15" key="1">
    <citation type="journal article" date="2015" name="Nature">
        <title>Complex archaea that bridge the gap between prokaryotes and eukaryotes.</title>
        <authorList>
            <person name="Spang A."/>
            <person name="Saw J.H."/>
            <person name="Jorgensen S.L."/>
            <person name="Zaremba-Niedzwiedzka K."/>
            <person name="Martijn J."/>
            <person name="Lind A.E."/>
            <person name="van Eijk R."/>
            <person name="Schleper C."/>
            <person name="Guy L."/>
            <person name="Ettema T.J."/>
        </authorList>
    </citation>
    <scope>NUCLEOTIDE SEQUENCE</scope>
</reference>
<dbReference type="Gene3D" id="3.80.30.20">
    <property type="entry name" value="tm_1862 like domain"/>
    <property type="match status" value="1"/>
</dbReference>
<dbReference type="GO" id="GO:0046872">
    <property type="term" value="F:metal ion binding"/>
    <property type="evidence" value="ECO:0007669"/>
    <property type="project" value="UniProtKB-KW"/>
</dbReference>
<keyword evidence="6" id="KW-0949">S-adenosyl-L-methionine</keyword>
<dbReference type="NCBIfam" id="TIGR01579">
    <property type="entry name" value="MiaB-like-C"/>
    <property type="match status" value="1"/>
</dbReference>
<evidence type="ECO:0000259" key="13">
    <source>
        <dbReference type="PROSITE" id="PS51449"/>
    </source>
</evidence>
<accession>A0A0F9SPF3</accession>
<sequence length="418" mass="47020">MTSFSIQTFGCRSNQAEAFLWANEFQKHGLKYEKDFSRSDLIVVNSCTLTGRADSDTRSFIRRVSRLNPKARLIVTGCYAQRAPEELKNMPQVSCLLSNTEKKDLDAKILSFAGPGKERQISPFRSRASVKIQDGCNFQCTFCIIPSVRGKSVSLEKKEILARIKEFISQGSREIVLTGIHLCSYGLDLNTKSSLLELLQEIESLKELRKLRLSSLDPRFLSPSLIEHITASGKVCPHFHLSLQSGSDDILHRMGRKIQIEDYTNILTLLREKSPRASLGADIIVGFPGETGEDFSQTYSFLEQSPLTYLHVFSYSPRPGTAAASWQQVNGKVKKERARLLRDLSSRKNTNFRRLFVGKECEAIVIKKEKARTEVLTSNYFKVFIPSCSQNEGKEVKVKITKVDTKKTTGQIVNSSSS</sequence>
<dbReference type="InterPro" id="IPR038135">
    <property type="entry name" value="Methylthiotransferase_N_sf"/>
</dbReference>
<evidence type="ECO:0000256" key="10">
    <source>
        <dbReference type="ARBA" id="ARBA00031213"/>
    </source>
</evidence>
<evidence type="ECO:0000256" key="8">
    <source>
        <dbReference type="ARBA" id="ARBA00023004"/>
    </source>
</evidence>
<dbReference type="SFLD" id="SFLDG01082">
    <property type="entry name" value="B12-binding_domain_containing"/>
    <property type="match status" value="1"/>
</dbReference>
<evidence type="ECO:0000256" key="7">
    <source>
        <dbReference type="ARBA" id="ARBA00022723"/>
    </source>
</evidence>
<dbReference type="InterPro" id="IPR002792">
    <property type="entry name" value="TRAM_dom"/>
</dbReference>
<dbReference type="InterPro" id="IPR006638">
    <property type="entry name" value="Elp3/MiaA/NifB-like_rSAM"/>
</dbReference>
<dbReference type="EC" id="2.8.4.5" evidence="3"/>
<keyword evidence="9" id="KW-0411">Iron-sulfur</keyword>
<evidence type="ECO:0000256" key="9">
    <source>
        <dbReference type="ARBA" id="ARBA00023014"/>
    </source>
</evidence>
<dbReference type="InterPro" id="IPR058240">
    <property type="entry name" value="rSAM_sf"/>
</dbReference>
<dbReference type="NCBIfam" id="TIGR00089">
    <property type="entry name" value="MiaB/RimO family radical SAM methylthiotransferase"/>
    <property type="match status" value="1"/>
</dbReference>
<evidence type="ECO:0000259" key="14">
    <source>
        <dbReference type="PROSITE" id="PS51918"/>
    </source>
</evidence>
<evidence type="ECO:0000256" key="4">
    <source>
        <dbReference type="ARBA" id="ARBA00022485"/>
    </source>
</evidence>
<dbReference type="InterPro" id="IPR023404">
    <property type="entry name" value="rSAM_horseshoe"/>
</dbReference>
<comment type="function">
    <text evidence="2">Catalyzes the methylthiolation of N6-threonylcarbamoyladenosine (t(6)A), leading to the formation of 2-methylthio-N6-threonylcarbamoyladenosine (ms(2)t(6)A) at position 37 in tRNAs that read codons beginning with adenine.</text>
</comment>
<proteinExistence type="predicted"/>
<dbReference type="PANTHER" id="PTHR11918">
    <property type="entry name" value="RADICAL SAM PROTEINS"/>
    <property type="match status" value="1"/>
</dbReference>
<dbReference type="PROSITE" id="PS01278">
    <property type="entry name" value="MTTASE_RADICAL"/>
    <property type="match status" value="1"/>
</dbReference>
<keyword evidence="7" id="KW-0479">Metal-binding</keyword>
<dbReference type="GO" id="GO:0035598">
    <property type="term" value="F:tRNA (N(6)-L-threonylcarbamoyladenosine(37)-C(2))-methylthiotransferase activity"/>
    <property type="evidence" value="ECO:0007669"/>
    <property type="project" value="UniProtKB-EC"/>
</dbReference>
<feature type="domain" description="Radical SAM core" evidence="14">
    <location>
        <begin position="122"/>
        <end position="353"/>
    </location>
</feature>
<dbReference type="InterPro" id="IPR007197">
    <property type="entry name" value="rSAM"/>
</dbReference>
<evidence type="ECO:0000256" key="11">
    <source>
        <dbReference type="ARBA" id="ARBA00051661"/>
    </source>
</evidence>
<dbReference type="PROSITE" id="PS50926">
    <property type="entry name" value="TRAM"/>
    <property type="match status" value="1"/>
</dbReference>
<dbReference type="Pfam" id="PF00919">
    <property type="entry name" value="UPF0004"/>
    <property type="match status" value="1"/>
</dbReference>
<dbReference type="GO" id="GO:0051539">
    <property type="term" value="F:4 iron, 4 sulfur cluster binding"/>
    <property type="evidence" value="ECO:0007669"/>
    <property type="project" value="UniProtKB-KW"/>
</dbReference>
<dbReference type="SFLD" id="SFLDS00029">
    <property type="entry name" value="Radical_SAM"/>
    <property type="match status" value="1"/>
</dbReference>
<dbReference type="FunFam" id="3.80.30.20:FF:000001">
    <property type="entry name" value="tRNA-2-methylthio-N(6)-dimethylallyladenosine synthase 2"/>
    <property type="match status" value="1"/>
</dbReference>
<keyword evidence="5" id="KW-0808">Transferase</keyword>
<comment type="cofactor">
    <cofactor evidence="1">
        <name>[4Fe-4S] cluster</name>
        <dbReference type="ChEBI" id="CHEBI:49883"/>
    </cofactor>
</comment>
<keyword evidence="8" id="KW-0408">Iron</keyword>
<protein>
    <recommendedName>
        <fullName evidence="3">tRNA (N(6)-L-threonylcarbamoyladenosine(37)-C(2))-methylthiotransferase</fullName>
        <ecNumber evidence="3">2.8.4.5</ecNumber>
    </recommendedName>
    <alternativeName>
        <fullName evidence="10">tRNA-t(6)A37 methylthiotransferase</fullName>
    </alternativeName>
</protein>
<dbReference type="Gene3D" id="3.40.50.12160">
    <property type="entry name" value="Methylthiotransferase, N-terminal domain"/>
    <property type="match status" value="1"/>
</dbReference>
<name>A0A0F9SPF3_9ZZZZ</name>
<dbReference type="InterPro" id="IPR020612">
    <property type="entry name" value="Methylthiotransferase_CS"/>
</dbReference>
<evidence type="ECO:0000256" key="3">
    <source>
        <dbReference type="ARBA" id="ARBA00013273"/>
    </source>
</evidence>
<dbReference type="PROSITE" id="PS51449">
    <property type="entry name" value="MTTASE_N"/>
    <property type="match status" value="1"/>
</dbReference>
<evidence type="ECO:0000313" key="15">
    <source>
        <dbReference type="EMBL" id="KKN68829.1"/>
    </source>
</evidence>
<dbReference type="PROSITE" id="PS51918">
    <property type="entry name" value="RADICAL_SAM"/>
    <property type="match status" value="1"/>
</dbReference>
<dbReference type="EMBL" id="LAZR01000439">
    <property type="protein sequence ID" value="KKN68829.1"/>
    <property type="molecule type" value="Genomic_DNA"/>
</dbReference>
<dbReference type="InterPro" id="IPR006467">
    <property type="entry name" value="MiaB-like_bact"/>
</dbReference>
<dbReference type="Pfam" id="PF04055">
    <property type="entry name" value="Radical_SAM"/>
    <property type="match status" value="1"/>
</dbReference>
<evidence type="ECO:0000256" key="6">
    <source>
        <dbReference type="ARBA" id="ARBA00022691"/>
    </source>
</evidence>
<dbReference type="SUPFAM" id="SSF102114">
    <property type="entry name" value="Radical SAM enzymes"/>
    <property type="match status" value="1"/>
</dbReference>
<comment type="catalytic activity">
    <reaction evidence="11">
        <text>N(6)-L-threonylcarbamoyladenosine(37) in tRNA + (sulfur carrier)-SH + AH2 + 2 S-adenosyl-L-methionine = 2-methylsulfanyl-N(6)-L-threonylcarbamoyladenosine(37) in tRNA + (sulfur carrier)-H + 5'-deoxyadenosine + L-methionine + A + S-adenosyl-L-homocysteine + 2 H(+)</text>
        <dbReference type="Rhea" id="RHEA:37075"/>
        <dbReference type="Rhea" id="RHEA-COMP:10163"/>
        <dbReference type="Rhea" id="RHEA-COMP:11092"/>
        <dbReference type="Rhea" id="RHEA-COMP:14737"/>
        <dbReference type="Rhea" id="RHEA-COMP:14739"/>
        <dbReference type="ChEBI" id="CHEBI:13193"/>
        <dbReference type="ChEBI" id="CHEBI:15378"/>
        <dbReference type="ChEBI" id="CHEBI:17319"/>
        <dbReference type="ChEBI" id="CHEBI:17499"/>
        <dbReference type="ChEBI" id="CHEBI:29917"/>
        <dbReference type="ChEBI" id="CHEBI:57844"/>
        <dbReference type="ChEBI" id="CHEBI:57856"/>
        <dbReference type="ChEBI" id="CHEBI:59789"/>
        <dbReference type="ChEBI" id="CHEBI:64428"/>
        <dbReference type="ChEBI" id="CHEBI:74418"/>
        <dbReference type="ChEBI" id="CHEBI:74420"/>
        <dbReference type="EC" id="2.8.4.5"/>
    </reaction>
</comment>
<feature type="domain" description="MTTase N-terminal" evidence="13">
    <location>
        <begin position="2"/>
        <end position="114"/>
    </location>
</feature>